<dbReference type="PANTHER" id="PTHR47840:SF1">
    <property type="entry name" value="ZN(II)2CYS6 TRANSCRIPTION FACTOR (EUROFUNG)"/>
    <property type="match status" value="1"/>
</dbReference>
<proteinExistence type="predicted"/>
<dbReference type="CDD" id="cd00067">
    <property type="entry name" value="GAL4"/>
    <property type="match status" value="1"/>
</dbReference>
<evidence type="ECO:0000256" key="3">
    <source>
        <dbReference type="ARBA" id="ARBA00023163"/>
    </source>
</evidence>
<evidence type="ECO:0000256" key="4">
    <source>
        <dbReference type="ARBA" id="ARBA00023242"/>
    </source>
</evidence>
<dbReference type="SUPFAM" id="SSF57701">
    <property type="entry name" value="Zn2/Cys6 DNA-binding domain"/>
    <property type="match status" value="1"/>
</dbReference>
<dbReference type="SMART" id="SM00066">
    <property type="entry name" value="GAL4"/>
    <property type="match status" value="1"/>
</dbReference>
<keyword evidence="4" id="KW-0539">Nucleus</keyword>
<dbReference type="Gene3D" id="4.10.240.10">
    <property type="entry name" value="Zn(2)-C6 fungal-type DNA-binding domain"/>
    <property type="match status" value="1"/>
</dbReference>
<evidence type="ECO:0000313" key="8">
    <source>
        <dbReference type="Proteomes" id="UP001140453"/>
    </source>
</evidence>
<dbReference type="GO" id="GO:0000981">
    <property type="term" value="F:DNA-binding transcription factor activity, RNA polymerase II-specific"/>
    <property type="evidence" value="ECO:0007669"/>
    <property type="project" value="InterPro"/>
</dbReference>
<dbReference type="OrthoDB" id="5392779at2759"/>
<feature type="compositionally biased region" description="Polar residues" evidence="5">
    <location>
        <begin position="636"/>
        <end position="649"/>
    </location>
</feature>
<dbReference type="GO" id="GO:0006351">
    <property type="term" value="P:DNA-templated transcription"/>
    <property type="evidence" value="ECO:0007669"/>
    <property type="project" value="InterPro"/>
</dbReference>
<keyword evidence="8" id="KW-1185">Reference proteome</keyword>
<dbReference type="Pfam" id="PF04082">
    <property type="entry name" value="Fungal_trans"/>
    <property type="match status" value="1"/>
</dbReference>
<dbReference type="InterPro" id="IPR036864">
    <property type="entry name" value="Zn2-C6_fun-type_DNA-bd_sf"/>
</dbReference>
<sequence length="745" mass="81879">MSDATSIPRTSLVEARDGRVANEDQHDDQQVERARKRKRSLRKGTHSCWACKRRKEKCSLGDGGDVCTGCLRRGTKCISQDFSDDDAEETVDANAAPATAARLQHIEDMVAQLTSHILNRRQSYIRYMPAKDMSPSPAAGDTLSLAAPPAYTAHPASPSELIASGTGMSLARSQVLSQTLHSSLPCPQDIQLLRRASARHPVLSTIHITRSYATLRREGVQPTDGVLPEPPPVTSKPVLIAKYLLQVAVSLQEMQSVTYPELGCLREPASVLIERCANTAVNLVMRQDELLGSIESLEGVVLESVYQCNCGRLRLSWMALQRAMRLGQAMGLHLAGRTIHQREALHSLEPSDTHVELPHLWFRIVHYDLQLSRMLGLPPGAADASRNDVPTPFDIAVETPEGYLEQVYRHVMVLALAQRSPTGSSPPDVKSTQALDQELQRAANAMPNHWWLPPNLAESSKSPPKLFWDMRRLIVQMLHHDLRTQLNVPYVLAKGGEADTQRSELARIACVNSSREVLSRFILLRDFNRTASSCRFANFLGLMAAITLVLAHLGGNRRHLHPQDQDQFAFQVDCLLSHQAPSDRAMMEQALETMRCVSSSSGDTLCAQSADVLHRLLEVEASNNLYLHTGTSYVSVHSQSDSNGQPTTGASASASASAPEEGERIFIPYFGAMRIVRPNDNDAAAACETTAKMAIDDGAGMNSGYPPAHGAVDLVDPLLLDLRDEDWMSQSIDMTFLDAFLEETT</sequence>
<evidence type="ECO:0000256" key="1">
    <source>
        <dbReference type="ARBA" id="ARBA00022723"/>
    </source>
</evidence>
<evidence type="ECO:0000256" key="2">
    <source>
        <dbReference type="ARBA" id="ARBA00023015"/>
    </source>
</evidence>
<dbReference type="CDD" id="cd12148">
    <property type="entry name" value="fungal_TF_MHR"/>
    <property type="match status" value="1"/>
</dbReference>
<dbReference type="InterPro" id="IPR001138">
    <property type="entry name" value="Zn2Cys6_DnaBD"/>
</dbReference>
<dbReference type="GO" id="GO:0003677">
    <property type="term" value="F:DNA binding"/>
    <property type="evidence" value="ECO:0007669"/>
    <property type="project" value="InterPro"/>
</dbReference>
<keyword evidence="3" id="KW-0804">Transcription</keyword>
<dbReference type="PROSITE" id="PS50048">
    <property type="entry name" value="ZN2_CY6_FUNGAL_2"/>
    <property type="match status" value="1"/>
</dbReference>
<feature type="compositionally biased region" description="Basic and acidic residues" evidence="5">
    <location>
        <begin position="14"/>
        <end position="33"/>
    </location>
</feature>
<evidence type="ECO:0000259" key="6">
    <source>
        <dbReference type="PROSITE" id="PS50048"/>
    </source>
</evidence>
<dbReference type="Proteomes" id="UP001140453">
    <property type="component" value="Unassembled WGS sequence"/>
</dbReference>
<dbReference type="AlphaFoldDB" id="A0A9W8YP91"/>
<evidence type="ECO:0000313" key="7">
    <source>
        <dbReference type="EMBL" id="KAJ4389517.1"/>
    </source>
</evidence>
<dbReference type="EMBL" id="JAPEVB010000004">
    <property type="protein sequence ID" value="KAJ4389517.1"/>
    <property type="molecule type" value="Genomic_DNA"/>
</dbReference>
<organism evidence="7 8">
    <name type="scientific">Gnomoniopsis smithogilvyi</name>
    <dbReference type="NCBI Taxonomy" id="1191159"/>
    <lineage>
        <taxon>Eukaryota</taxon>
        <taxon>Fungi</taxon>
        <taxon>Dikarya</taxon>
        <taxon>Ascomycota</taxon>
        <taxon>Pezizomycotina</taxon>
        <taxon>Sordariomycetes</taxon>
        <taxon>Sordariomycetidae</taxon>
        <taxon>Diaporthales</taxon>
        <taxon>Gnomoniaceae</taxon>
        <taxon>Gnomoniopsis</taxon>
    </lineage>
</organism>
<dbReference type="InterPro" id="IPR007219">
    <property type="entry name" value="XnlR_reg_dom"/>
</dbReference>
<dbReference type="PROSITE" id="PS00463">
    <property type="entry name" value="ZN2_CY6_FUNGAL_1"/>
    <property type="match status" value="1"/>
</dbReference>
<accession>A0A9W8YP91</accession>
<feature type="region of interest" description="Disordered" evidence="5">
    <location>
        <begin position="1"/>
        <end position="39"/>
    </location>
</feature>
<gene>
    <name evidence="7" type="ORF">N0V93_006987</name>
</gene>
<protein>
    <recommendedName>
        <fullName evidence="6">Zn(2)-C6 fungal-type domain-containing protein</fullName>
    </recommendedName>
</protein>
<name>A0A9W8YP91_9PEZI</name>
<keyword evidence="2" id="KW-0805">Transcription regulation</keyword>
<dbReference type="GO" id="GO:0008270">
    <property type="term" value="F:zinc ion binding"/>
    <property type="evidence" value="ECO:0007669"/>
    <property type="project" value="InterPro"/>
</dbReference>
<reference evidence="7" key="1">
    <citation type="submission" date="2022-10" db="EMBL/GenBank/DDBJ databases">
        <title>Tapping the CABI collections for fungal endophytes: first genome assemblies for Collariella, Neodidymelliopsis, Ascochyta clinopodiicola, Didymella pomorum, Didymosphaeria variabile, Neocosmospora piperis and Neocucurbitaria cava.</title>
        <authorList>
            <person name="Hill R."/>
        </authorList>
    </citation>
    <scope>NUCLEOTIDE SEQUENCE</scope>
    <source>
        <strain evidence="7">IMI 355082</strain>
    </source>
</reference>
<dbReference type="PANTHER" id="PTHR47840">
    <property type="entry name" value="ZN(II)2CYS6 TRANSCRIPTION FACTOR (EUROFUNG)-RELATED"/>
    <property type="match status" value="1"/>
</dbReference>
<dbReference type="Pfam" id="PF00172">
    <property type="entry name" value="Zn_clus"/>
    <property type="match status" value="1"/>
</dbReference>
<dbReference type="SMART" id="SM00906">
    <property type="entry name" value="Fungal_trans"/>
    <property type="match status" value="1"/>
</dbReference>
<keyword evidence="1" id="KW-0479">Metal-binding</keyword>
<evidence type="ECO:0000256" key="5">
    <source>
        <dbReference type="SAM" id="MobiDB-lite"/>
    </source>
</evidence>
<feature type="domain" description="Zn(2)-C6 fungal-type" evidence="6">
    <location>
        <begin position="47"/>
        <end position="79"/>
    </location>
</feature>
<feature type="region of interest" description="Disordered" evidence="5">
    <location>
        <begin position="636"/>
        <end position="659"/>
    </location>
</feature>
<comment type="caution">
    <text evidence="7">The sequence shown here is derived from an EMBL/GenBank/DDBJ whole genome shotgun (WGS) entry which is preliminary data.</text>
</comment>